<dbReference type="CTD" id="23639"/>
<evidence type="ECO:0000256" key="7">
    <source>
        <dbReference type="ARBA" id="ARBA00023069"/>
    </source>
</evidence>
<reference evidence="13" key="4">
    <citation type="submission" date="2025-09" db="UniProtKB">
        <authorList>
            <consortium name="Ensembl"/>
        </authorList>
    </citation>
    <scope>IDENTIFICATION</scope>
</reference>
<evidence type="ECO:0000313" key="14">
    <source>
        <dbReference type="Proteomes" id="UP000265140"/>
    </source>
</evidence>
<keyword evidence="5" id="KW-0677">Repeat</keyword>
<name>A0A3P9ACJ4_ESOLU</name>
<protein>
    <recommendedName>
        <fullName evidence="10">Leucine-rich repeat-containing protein 6</fullName>
    </recommendedName>
</protein>
<reference evidence="14" key="1">
    <citation type="journal article" date="2014" name="PLoS ONE">
        <title>The genome and linkage map of the northern pike (Esox lucius): conserved synteny revealed between the salmonid sister group and the Neoteleostei.</title>
        <authorList>
            <person name="Rondeau E.B."/>
            <person name="Minkley D.R."/>
            <person name="Leong J.S."/>
            <person name="Messmer A.M."/>
            <person name="Jantzen J.R."/>
            <person name="von Schalburg K.R."/>
            <person name="Lemon C."/>
            <person name="Bird N.H."/>
            <person name="Koop B.F."/>
        </authorList>
    </citation>
    <scope>NUCLEOTIDE SEQUENCE</scope>
</reference>
<dbReference type="FunCoup" id="A0A3P9ACJ4">
    <property type="interactions" value="344"/>
</dbReference>
<keyword evidence="6" id="KW-0175">Coiled coil</keyword>
<evidence type="ECO:0000259" key="12">
    <source>
        <dbReference type="SMART" id="SM00446"/>
    </source>
</evidence>
<sequence>MVLITEDLVRRRSEHNNCEIFSLEEVSLHQQDVEKIEHIDRWCKDLKILYLQNNLIPRIENVHRLKKLEYLNLALNNIELIENLEGCESLQKLDLTVNFIGCLSSVESLKHNLHLQELFLVGNPCTEFEGYRQYVVATLPQLKYLDGKEIGRSERIRSGQGLKEVRRLIHQQEQEYLRKRASERQKSQEEGVEEVQQEPKKPGFDGRWYTDINKTMPVPEDNTENQVREEKERKSCPTSDHQEREFWEKLCAFTPESRLETHRHLERSKKAERRETEKMPKAQRTLITPQGRVMNVNEPKLDFRLTEDENNNAIVLDLEVYRHMDTSLMDVDVQPTYARVTVKGKIFQVVLPAEVRPDSSTAKRSQITGHLVLTMPKALCEIKAKKTTPTAKSSECSNRPEEKTRKGNREERLEVDPREHSMVDFCNIVPREISSGEGSLETSGKRLTTTTEQTNFSDNFVDDPDVPPLI</sequence>
<dbReference type="GeneID" id="105023773"/>
<dbReference type="GO" id="GO:0009953">
    <property type="term" value="P:dorsal/ventral pattern formation"/>
    <property type="evidence" value="ECO:0007669"/>
    <property type="project" value="Ensembl"/>
</dbReference>
<keyword evidence="7" id="KW-0969">Cilium</keyword>
<dbReference type="Gene3D" id="3.80.10.10">
    <property type="entry name" value="Ribonuclease Inhibitor"/>
    <property type="match status" value="1"/>
</dbReference>
<evidence type="ECO:0000256" key="10">
    <source>
        <dbReference type="ARBA" id="ARBA00050057"/>
    </source>
</evidence>
<dbReference type="InterPro" id="IPR032675">
    <property type="entry name" value="LRR_dom_sf"/>
</dbReference>
<dbReference type="Bgee" id="ENSELUG00000018181">
    <property type="expression patterns" value="Expressed in brain and 5 other cell types or tissues"/>
</dbReference>
<keyword evidence="14" id="KW-1185">Reference proteome</keyword>
<dbReference type="GeneTree" id="ENSGT00940000158506"/>
<feature type="compositionally biased region" description="Basic and acidic residues" evidence="11">
    <location>
        <begin position="398"/>
        <end position="418"/>
    </location>
</feature>
<dbReference type="InParanoid" id="A0A3P9ACJ4"/>
<evidence type="ECO:0000256" key="1">
    <source>
        <dbReference type="ARBA" id="ARBA00004138"/>
    </source>
</evidence>
<evidence type="ECO:0000313" key="13">
    <source>
        <dbReference type="Ensembl" id="ENSELUP00000038329.2"/>
    </source>
</evidence>
<dbReference type="PANTHER" id="PTHR18849:SF0">
    <property type="entry name" value="CILIA- AND FLAGELLA-ASSOCIATED PROTEIN 410-RELATED"/>
    <property type="match status" value="1"/>
</dbReference>
<feature type="compositionally biased region" description="Basic and acidic residues" evidence="11">
    <location>
        <begin position="176"/>
        <end position="189"/>
    </location>
</feature>
<dbReference type="InterPro" id="IPR001611">
    <property type="entry name" value="Leu-rich_rpt"/>
</dbReference>
<dbReference type="Ensembl" id="ENSELUT00000028685.3">
    <property type="protein sequence ID" value="ENSELUP00000038329.2"/>
    <property type="gene ID" value="ENSELUG00000018181.3"/>
</dbReference>
<evidence type="ECO:0000256" key="2">
    <source>
        <dbReference type="ARBA" id="ARBA00004496"/>
    </source>
</evidence>
<comment type="subcellular location">
    <subcellularLocation>
        <location evidence="1">Cell projection</location>
        <location evidence="1">Cilium</location>
    </subcellularLocation>
    <subcellularLocation>
        <location evidence="2">Cytoplasm</location>
    </subcellularLocation>
</comment>
<dbReference type="PANTHER" id="PTHR18849">
    <property type="entry name" value="LEUCINE RICH REPEAT PROTEIN"/>
    <property type="match status" value="1"/>
</dbReference>
<dbReference type="InterPro" id="IPR056496">
    <property type="entry name" value="CS_DNAAF11_C"/>
</dbReference>
<evidence type="ECO:0000256" key="6">
    <source>
        <dbReference type="ARBA" id="ARBA00023054"/>
    </source>
</evidence>
<feature type="compositionally biased region" description="Polar residues" evidence="11">
    <location>
        <begin position="436"/>
        <end position="458"/>
    </location>
</feature>
<comment type="similarity">
    <text evidence="9">Belongs to the tilB family.</text>
</comment>
<dbReference type="OrthoDB" id="10250990at2759"/>
<dbReference type="GO" id="GO:0005737">
    <property type="term" value="C:cytoplasm"/>
    <property type="evidence" value="ECO:0007669"/>
    <property type="project" value="UniProtKB-SubCell"/>
</dbReference>
<dbReference type="Pfam" id="PF14580">
    <property type="entry name" value="LRR_9"/>
    <property type="match status" value="1"/>
</dbReference>
<dbReference type="GO" id="GO:0044458">
    <property type="term" value="P:motile cilium assembly"/>
    <property type="evidence" value="ECO:0007669"/>
    <property type="project" value="Ensembl"/>
</dbReference>
<reference evidence="13" key="3">
    <citation type="submission" date="2025-08" db="UniProtKB">
        <authorList>
            <consortium name="Ensembl"/>
        </authorList>
    </citation>
    <scope>IDENTIFICATION</scope>
</reference>
<feature type="region of interest" description="Disordered" evidence="11">
    <location>
        <begin position="384"/>
        <end position="418"/>
    </location>
</feature>
<dbReference type="PROSITE" id="PS51450">
    <property type="entry name" value="LRR"/>
    <property type="match status" value="3"/>
</dbReference>
<dbReference type="GO" id="GO:0048793">
    <property type="term" value="P:pronephros development"/>
    <property type="evidence" value="ECO:0007669"/>
    <property type="project" value="Ensembl"/>
</dbReference>
<dbReference type="GO" id="GO:0060294">
    <property type="term" value="P:cilium movement involved in cell motility"/>
    <property type="evidence" value="ECO:0007669"/>
    <property type="project" value="Ensembl"/>
</dbReference>
<dbReference type="GO" id="GO:0001947">
    <property type="term" value="P:heart looping"/>
    <property type="evidence" value="ECO:0007669"/>
    <property type="project" value="Ensembl"/>
</dbReference>
<dbReference type="GO" id="GO:0036158">
    <property type="term" value="P:outer dynein arm assembly"/>
    <property type="evidence" value="ECO:0007669"/>
    <property type="project" value="TreeGrafter"/>
</dbReference>
<dbReference type="FunFam" id="3.80.10.10:FF:000052">
    <property type="entry name" value="Leucine rich repeat containing 6"/>
    <property type="match status" value="1"/>
</dbReference>
<keyword evidence="3" id="KW-0963">Cytoplasm</keyword>
<evidence type="ECO:0000256" key="4">
    <source>
        <dbReference type="ARBA" id="ARBA00022614"/>
    </source>
</evidence>
<dbReference type="SUPFAM" id="SSF52058">
    <property type="entry name" value="L domain-like"/>
    <property type="match status" value="1"/>
</dbReference>
<feature type="compositionally biased region" description="Acidic residues" evidence="11">
    <location>
        <begin position="460"/>
        <end position="470"/>
    </location>
</feature>
<dbReference type="STRING" id="8010.ENSELUP00000038329"/>
<dbReference type="GO" id="GO:0003146">
    <property type="term" value="P:heart jogging"/>
    <property type="evidence" value="ECO:0007669"/>
    <property type="project" value="Ensembl"/>
</dbReference>
<dbReference type="InterPro" id="IPR003603">
    <property type="entry name" value="U2A'_phosphoprotein32A_C"/>
</dbReference>
<keyword evidence="4" id="KW-0433">Leucine-rich repeat</keyword>
<dbReference type="Pfam" id="PF23602">
    <property type="entry name" value="CS_DNAAF11_C"/>
    <property type="match status" value="1"/>
</dbReference>
<feature type="compositionally biased region" description="Basic and acidic residues" evidence="11">
    <location>
        <begin position="226"/>
        <end position="240"/>
    </location>
</feature>
<feature type="region of interest" description="Disordered" evidence="11">
    <location>
        <begin position="261"/>
        <end position="281"/>
    </location>
</feature>
<dbReference type="Proteomes" id="UP000265140">
    <property type="component" value="Chromosome 3"/>
</dbReference>
<feature type="region of interest" description="Disordered" evidence="11">
    <location>
        <begin position="434"/>
        <end position="470"/>
    </location>
</feature>
<organism evidence="13 14">
    <name type="scientific">Esox lucius</name>
    <name type="common">Northern pike</name>
    <dbReference type="NCBI Taxonomy" id="8010"/>
    <lineage>
        <taxon>Eukaryota</taxon>
        <taxon>Metazoa</taxon>
        <taxon>Chordata</taxon>
        <taxon>Craniata</taxon>
        <taxon>Vertebrata</taxon>
        <taxon>Euteleostomi</taxon>
        <taxon>Actinopterygii</taxon>
        <taxon>Neopterygii</taxon>
        <taxon>Teleostei</taxon>
        <taxon>Protacanthopterygii</taxon>
        <taxon>Esociformes</taxon>
        <taxon>Esocidae</taxon>
        <taxon>Esox</taxon>
    </lineage>
</organism>
<evidence type="ECO:0000256" key="5">
    <source>
        <dbReference type="ARBA" id="ARBA00022737"/>
    </source>
</evidence>
<dbReference type="SMART" id="SM00365">
    <property type="entry name" value="LRR_SD22"/>
    <property type="match status" value="3"/>
</dbReference>
<keyword evidence="8" id="KW-0966">Cell projection</keyword>
<dbReference type="GO" id="GO:0005576">
    <property type="term" value="C:extracellular region"/>
    <property type="evidence" value="ECO:0007669"/>
    <property type="project" value="GOC"/>
</dbReference>
<dbReference type="GO" id="GO:0005929">
    <property type="term" value="C:cilium"/>
    <property type="evidence" value="ECO:0007669"/>
    <property type="project" value="UniProtKB-SubCell"/>
</dbReference>
<dbReference type="OMA" id="QHRAVIV"/>
<dbReference type="GO" id="GO:0003351">
    <property type="term" value="P:epithelial cilium movement involved in extracellular fluid movement"/>
    <property type="evidence" value="ECO:0007669"/>
    <property type="project" value="Ensembl"/>
</dbReference>
<feature type="compositionally biased region" description="Basic and acidic residues" evidence="11">
    <location>
        <begin position="261"/>
        <end position="280"/>
    </location>
</feature>
<feature type="region of interest" description="Disordered" evidence="11">
    <location>
        <begin position="176"/>
        <end position="240"/>
    </location>
</feature>
<evidence type="ECO:0000256" key="8">
    <source>
        <dbReference type="ARBA" id="ARBA00023273"/>
    </source>
</evidence>
<evidence type="ECO:0000256" key="3">
    <source>
        <dbReference type="ARBA" id="ARBA00022490"/>
    </source>
</evidence>
<dbReference type="SMART" id="SM00446">
    <property type="entry name" value="LRRcap"/>
    <property type="match status" value="1"/>
</dbReference>
<reference evidence="13" key="2">
    <citation type="submission" date="2020-02" db="EMBL/GenBank/DDBJ databases">
        <title>Esox lucius (northern pike) genome, fEsoLuc1, primary haplotype.</title>
        <authorList>
            <person name="Myers G."/>
            <person name="Karagic N."/>
            <person name="Meyer A."/>
            <person name="Pippel M."/>
            <person name="Reichard M."/>
            <person name="Winkler S."/>
            <person name="Tracey A."/>
            <person name="Sims Y."/>
            <person name="Howe K."/>
            <person name="Rhie A."/>
            <person name="Formenti G."/>
            <person name="Durbin R."/>
            <person name="Fedrigo O."/>
            <person name="Jarvis E.D."/>
        </authorList>
    </citation>
    <scope>NUCLEOTIDE SEQUENCE [LARGE SCALE GENOMIC DNA]</scope>
</reference>
<evidence type="ECO:0000256" key="11">
    <source>
        <dbReference type="SAM" id="MobiDB-lite"/>
    </source>
</evidence>
<evidence type="ECO:0000256" key="9">
    <source>
        <dbReference type="ARBA" id="ARBA00049982"/>
    </source>
</evidence>
<dbReference type="GO" id="GO:0060027">
    <property type="term" value="P:convergent extension involved in gastrulation"/>
    <property type="evidence" value="ECO:0007669"/>
    <property type="project" value="Ensembl"/>
</dbReference>
<accession>A0A3P9ACJ4</accession>
<feature type="domain" description="U2A'/phosphoprotein 32 family A C-terminal" evidence="12">
    <location>
        <begin position="128"/>
        <end position="146"/>
    </location>
</feature>
<dbReference type="RefSeq" id="XP_019897784.2">
    <property type="nucleotide sequence ID" value="XM_020042225.2"/>
</dbReference>
<proteinExistence type="inferred from homology"/>
<dbReference type="AlphaFoldDB" id="A0A3P9ACJ4"/>